<keyword evidence="3 7" id="KW-0694">RNA-binding</keyword>
<comment type="caution">
    <text evidence="10">The sequence shown here is derived from an EMBL/GenBank/DDBJ whole genome shotgun (WGS) entry which is preliminary data.</text>
</comment>
<name>A0A1T2L9C3_9GAMM</name>
<evidence type="ECO:0000313" key="11">
    <source>
        <dbReference type="Proteomes" id="UP000190198"/>
    </source>
</evidence>
<keyword evidence="4 7" id="KW-0689">Ribosomal protein</keyword>
<dbReference type="EMBL" id="MPRK01000055">
    <property type="protein sequence ID" value="OOZ41709.1"/>
    <property type="molecule type" value="Genomic_DNA"/>
</dbReference>
<keyword evidence="8" id="KW-0175">Coiled coil</keyword>
<dbReference type="InterPro" id="IPR036791">
    <property type="entry name" value="Ribosomal_bL9_C_sf"/>
</dbReference>
<evidence type="ECO:0000256" key="3">
    <source>
        <dbReference type="ARBA" id="ARBA00022884"/>
    </source>
</evidence>
<dbReference type="Pfam" id="PF03948">
    <property type="entry name" value="Ribosomal_L9_C"/>
    <property type="match status" value="1"/>
</dbReference>
<evidence type="ECO:0000256" key="7">
    <source>
        <dbReference type="HAMAP-Rule" id="MF_00503"/>
    </source>
</evidence>
<keyword evidence="5 7" id="KW-0687">Ribonucleoprotein</keyword>
<evidence type="ECO:0000313" key="10">
    <source>
        <dbReference type="EMBL" id="OOZ41709.1"/>
    </source>
</evidence>
<dbReference type="InterPro" id="IPR000244">
    <property type="entry name" value="Ribosomal_bL9"/>
</dbReference>
<dbReference type="RefSeq" id="WP_078476608.1">
    <property type="nucleotide sequence ID" value="NZ_MPRK01000055.1"/>
</dbReference>
<dbReference type="InterPro" id="IPR020070">
    <property type="entry name" value="Ribosomal_bL9_N"/>
</dbReference>
<feature type="coiled-coil region" evidence="8">
    <location>
        <begin position="37"/>
        <end position="64"/>
    </location>
</feature>
<dbReference type="PROSITE" id="PS00651">
    <property type="entry name" value="RIBOSOMAL_L9"/>
    <property type="match status" value="1"/>
</dbReference>
<sequence length="149" mass="15863">MEVILLEKVNNLGDLGEKVNVKSGYGRNFLIPSGRALPATEKNVEEFEKRRAELEKSAAEKLSAAEARKAEIDGATVTITQKAGEEGKLFGSVGTTDIAAALTAAGKAVDKAEVRLPEGVFRVTGGYEVTIHLHTDVDAIVNILVEGEE</sequence>
<dbReference type="Gene3D" id="3.10.430.100">
    <property type="entry name" value="Ribosomal protein L9, C-terminal domain"/>
    <property type="match status" value="1"/>
</dbReference>
<evidence type="ECO:0000256" key="2">
    <source>
        <dbReference type="ARBA" id="ARBA00022730"/>
    </source>
</evidence>
<evidence type="ECO:0000259" key="9">
    <source>
        <dbReference type="PROSITE" id="PS00651"/>
    </source>
</evidence>
<dbReference type="OrthoDB" id="9788336at2"/>
<evidence type="ECO:0000256" key="5">
    <source>
        <dbReference type="ARBA" id="ARBA00023274"/>
    </source>
</evidence>
<evidence type="ECO:0000256" key="1">
    <source>
        <dbReference type="ARBA" id="ARBA00010605"/>
    </source>
</evidence>
<dbReference type="SUPFAM" id="SSF55658">
    <property type="entry name" value="L9 N-domain-like"/>
    <property type="match status" value="1"/>
</dbReference>
<protein>
    <recommendedName>
        <fullName evidence="6 7">Large ribosomal subunit protein bL9</fullName>
    </recommendedName>
</protein>
<evidence type="ECO:0000256" key="8">
    <source>
        <dbReference type="SAM" id="Coils"/>
    </source>
</evidence>
<comment type="similarity">
    <text evidence="1 7">Belongs to the bacterial ribosomal protein bL9 family.</text>
</comment>
<comment type="function">
    <text evidence="7">Binds to the 23S rRNA.</text>
</comment>
<feature type="domain" description="Ribosomal protein L9" evidence="9">
    <location>
        <begin position="13"/>
        <end position="40"/>
    </location>
</feature>
<dbReference type="Gene3D" id="3.40.5.10">
    <property type="entry name" value="Ribosomal protein L9, N-terminal domain"/>
    <property type="match status" value="1"/>
</dbReference>
<dbReference type="AlphaFoldDB" id="A0A1T2L9C3"/>
<dbReference type="Pfam" id="PF01281">
    <property type="entry name" value="Ribosomal_L9_N"/>
    <property type="match status" value="1"/>
</dbReference>
<organism evidence="10 11">
    <name type="scientific">Solemya elarraichensis gill symbiont</name>
    <dbReference type="NCBI Taxonomy" id="1918949"/>
    <lineage>
        <taxon>Bacteria</taxon>
        <taxon>Pseudomonadati</taxon>
        <taxon>Pseudomonadota</taxon>
        <taxon>Gammaproteobacteria</taxon>
        <taxon>sulfur-oxidizing symbionts</taxon>
    </lineage>
</organism>
<dbReference type="NCBIfam" id="TIGR00158">
    <property type="entry name" value="L9"/>
    <property type="match status" value="1"/>
</dbReference>
<gene>
    <name evidence="7" type="primary">rplI</name>
    <name evidence="10" type="ORF">BOW52_04305</name>
</gene>
<evidence type="ECO:0000256" key="6">
    <source>
        <dbReference type="ARBA" id="ARBA00035292"/>
    </source>
</evidence>
<dbReference type="HAMAP" id="MF_00503">
    <property type="entry name" value="Ribosomal_bL9"/>
    <property type="match status" value="1"/>
</dbReference>
<accession>A0A1T2L9C3</accession>
<dbReference type="GO" id="GO:0006412">
    <property type="term" value="P:translation"/>
    <property type="evidence" value="ECO:0007669"/>
    <property type="project" value="UniProtKB-UniRule"/>
</dbReference>
<dbReference type="GO" id="GO:0019843">
    <property type="term" value="F:rRNA binding"/>
    <property type="evidence" value="ECO:0007669"/>
    <property type="project" value="UniProtKB-UniRule"/>
</dbReference>
<dbReference type="Proteomes" id="UP000190198">
    <property type="component" value="Unassembled WGS sequence"/>
</dbReference>
<dbReference type="InterPro" id="IPR020069">
    <property type="entry name" value="Ribosomal_bL9_C"/>
</dbReference>
<keyword evidence="2 7" id="KW-0699">rRNA-binding</keyword>
<reference evidence="10 11" key="1">
    <citation type="submission" date="2016-11" db="EMBL/GenBank/DDBJ databases">
        <title>Mixed transmission modes and dynamic genome evolution in an obligate animal-bacterial symbiosis.</title>
        <authorList>
            <person name="Russell S.L."/>
            <person name="Corbett-Detig R.B."/>
            <person name="Cavanaugh C.M."/>
        </authorList>
    </citation>
    <scope>NUCLEOTIDE SEQUENCE [LARGE SCALE GENOMIC DNA]</scope>
    <source>
        <strain evidence="10">Sp-SM6</strain>
    </source>
</reference>
<dbReference type="PANTHER" id="PTHR21368">
    <property type="entry name" value="50S RIBOSOMAL PROTEIN L9"/>
    <property type="match status" value="1"/>
</dbReference>
<dbReference type="GO" id="GO:0003735">
    <property type="term" value="F:structural constituent of ribosome"/>
    <property type="evidence" value="ECO:0007669"/>
    <property type="project" value="InterPro"/>
</dbReference>
<keyword evidence="11" id="KW-1185">Reference proteome</keyword>
<dbReference type="GO" id="GO:0005840">
    <property type="term" value="C:ribosome"/>
    <property type="evidence" value="ECO:0007669"/>
    <property type="project" value="UniProtKB-KW"/>
</dbReference>
<dbReference type="GO" id="GO:1990904">
    <property type="term" value="C:ribonucleoprotein complex"/>
    <property type="evidence" value="ECO:0007669"/>
    <property type="project" value="UniProtKB-KW"/>
</dbReference>
<proteinExistence type="inferred from homology"/>
<dbReference type="InterPro" id="IPR009027">
    <property type="entry name" value="Ribosomal_bL9/RNase_H1_N"/>
</dbReference>
<evidence type="ECO:0000256" key="4">
    <source>
        <dbReference type="ARBA" id="ARBA00022980"/>
    </source>
</evidence>
<dbReference type="SUPFAM" id="SSF55653">
    <property type="entry name" value="Ribosomal protein L9 C-domain"/>
    <property type="match status" value="1"/>
</dbReference>
<dbReference type="InterPro" id="IPR020594">
    <property type="entry name" value="Ribosomal_bL9_bac/chp"/>
</dbReference>
<dbReference type="InterPro" id="IPR036935">
    <property type="entry name" value="Ribosomal_bL9_N_sf"/>
</dbReference>